<evidence type="ECO:0000256" key="2">
    <source>
        <dbReference type="ARBA" id="ARBA00022475"/>
    </source>
</evidence>
<dbReference type="PANTHER" id="PTHR47529">
    <property type="entry name" value="PEPTIDYL-PROLYL CIS-TRANS ISOMERASE D"/>
    <property type="match status" value="1"/>
</dbReference>
<name>A0AAU7E4B5_9BACT</name>
<evidence type="ECO:0000256" key="4">
    <source>
        <dbReference type="ARBA" id="ARBA00022989"/>
    </source>
</evidence>
<comment type="similarity">
    <text evidence="7">Belongs to the PpiD chaperone family.</text>
</comment>
<accession>A0AAU7E4B5</accession>
<dbReference type="SUPFAM" id="SSF109998">
    <property type="entry name" value="Triger factor/SurA peptide-binding domain-like"/>
    <property type="match status" value="1"/>
</dbReference>
<evidence type="ECO:0000256" key="1">
    <source>
        <dbReference type="ARBA" id="ARBA00004401"/>
    </source>
</evidence>
<dbReference type="InterPro" id="IPR027304">
    <property type="entry name" value="Trigger_fact/SurA_dom_sf"/>
</dbReference>
<dbReference type="RefSeq" id="WP_348518294.1">
    <property type="nucleotide sequence ID" value="NZ_CP155620.1"/>
</dbReference>
<dbReference type="PANTHER" id="PTHR47529:SF1">
    <property type="entry name" value="PERIPLASMIC CHAPERONE PPID"/>
    <property type="match status" value="1"/>
</dbReference>
<gene>
    <name evidence="10" type="ORF">AAH949_06590</name>
</gene>
<protein>
    <submittedName>
        <fullName evidence="10">Peptidylprolyl isomerase</fullName>
    </submittedName>
</protein>
<dbReference type="EMBL" id="CP155620">
    <property type="protein sequence ID" value="XBJ28760.1"/>
    <property type="molecule type" value="Genomic_DNA"/>
</dbReference>
<feature type="transmembrane region" description="Helical" evidence="8">
    <location>
        <begin position="12"/>
        <end position="34"/>
    </location>
</feature>
<evidence type="ECO:0000256" key="8">
    <source>
        <dbReference type="SAM" id="Phobius"/>
    </source>
</evidence>
<evidence type="ECO:0000259" key="9">
    <source>
        <dbReference type="Pfam" id="PF13145"/>
    </source>
</evidence>
<dbReference type="InterPro" id="IPR000297">
    <property type="entry name" value="PPIase_PpiC"/>
</dbReference>
<keyword evidence="5 8" id="KW-0472">Membrane</keyword>
<dbReference type="GO" id="GO:0003755">
    <property type="term" value="F:peptidyl-prolyl cis-trans isomerase activity"/>
    <property type="evidence" value="ECO:0007669"/>
    <property type="project" value="InterPro"/>
</dbReference>
<dbReference type="GO" id="GO:0005886">
    <property type="term" value="C:plasma membrane"/>
    <property type="evidence" value="ECO:0007669"/>
    <property type="project" value="UniProtKB-SubCell"/>
</dbReference>
<dbReference type="Gene3D" id="1.10.4030.10">
    <property type="entry name" value="Porin chaperone SurA, peptide-binding domain"/>
    <property type="match status" value="1"/>
</dbReference>
<reference evidence="10" key="1">
    <citation type="submission" date="2024-05" db="EMBL/GenBank/DDBJ databases">
        <title>Campylobacter coli isolated from environmental waters in Slovenia.</title>
        <authorList>
            <person name="Zautner A.E."/>
            <person name="Bunk B."/>
            <person name="Riedel T."/>
            <person name="Sproeer C."/>
        </authorList>
    </citation>
    <scope>NUCLEOTIDE SEQUENCE</scope>
    <source>
        <strain evidence="10">CCS1377</strain>
    </source>
</reference>
<keyword evidence="4 8" id="KW-1133">Transmembrane helix</keyword>
<organism evidence="10">
    <name type="scientific">Campylobacter sp. CCS1377</name>
    <dbReference type="NCBI Taxonomy" id="3158229"/>
    <lineage>
        <taxon>Bacteria</taxon>
        <taxon>Pseudomonadati</taxon>
        <taxon>Campylobacterota</taxon>
        <taxon>Epsilonproteobacteria</taxon>
        <taxon>Campylobacterales</taxon>
        <taxon>Campylobacteraceae</taxon>
        <taxon>Campylobacter</taxon>
    </lineage>
</organism>
<proteinExistence type="inferred from homology"/>
<dbReference type="Pfam" id="PF13624">
    <property type="entry name" value="SurA_N_3"/>
    <property type="match status" value="1"/>
</dbReference>
<evidence type="ECO:0000256" key="3">
    <source>
        <dbReference type="ARBA" id="ARBA00022692"/>
    </source>
</evidence>
<evidence type="ECO:0000256" key="6">
    <source>
        <dbReference type="ARBA" id="ARBA00023186"/>
    </source>
</evidence>
<sequence length="494" mass="57927">MITWMQRHKKYLVVTIWISAIAFVGAGFVSWGAYDFNLNRSSSVALVGEEPIKIKEFENRYQNLYRTRNAIYEGALTPERAKAEKLDLIALNNLIEDKLLLSFAKDLGLSVSEEEIIQTLSTKQEFQNEKGQFDKNLYYKLLELNQMKAKEFEAYLANDILLQKLAQIFNIKSSDEELKMITSSFYMQDILSIDVINANYNNITLDEEKLKPTWEKYKNNFTTQKSYEISTYFVKNDEISYNEETLKQFYEKNKHNYKDFNDKILSFELAIEDVKKDYALEATKTKANQNYVALRKNELNFQNDLNITQENTEFPIEQLDKAKNQDILKPFVYKEGYMIVRVNTINPARVKTYEEAKEELVPIFKQEQAMLKLEEQAKQALENFNGKNIGTVSRDTQRDARRVGNEIMDDAEFSIFLMNVFNSKENKGYVLLPNKAILYKINNQKLFNENKLAENKTMLENALKIVKEEQIKKDLIIQLRKKYPIEIYYKGSES</sequence>
<keyword evidence="10" id="KW-0413">Isomerase</keyword>
<keyword evidence="2" id="KW-1003">Cell membrane</keyword>
<comment type="subcellular location">
    <subcellularLocation>
        <location evidence="1">Cell membrane</location>
        <topology evidence="1">Single-pass type II membrane protein</topology>
    </subcellularLocation>
</comment>
<evidence type="ECO:0000256" key="5">
    <source>
        <dbReference type="ARBA" id="ARBA00023136"/>
    </source>
</evidence>
<feature type="domain" description="PpiC" evidence="9">
    <location>
        <begin position="243"/>
        <end position="358"/>
    </location>
</feature>
<evidence type="ECO:0000256" key="7">
    <source>
        <dbReference type="ARBA" id="ARBA00038408"/>
    </source>
</evidence>
<keyword evidence="6" id="KW-0143">Chaperone</keyword>
<dbReference type="Pfam" id="PF13145">
    <property type="entry name" value="Rotamase_2"/>
    <property type="match status" value="1"/>
</dbReference>
<dbReference type="AlphaFoldDB" id="A0AAU7E4B5"/>
<keyword evidence="3 8" id="KW-0812">Transmembrane</keyword>
<evidence type="ECO:0000313" key="10">
    <source>
        <dbReference type="EMBL" id="XBJ28760.1"/>
    </source>
</evidence>
<dbReference type="InterPro" id="IPR052029">
    <property type="entry name" value="PpiD_chaperone"/>
</dbReference>